<comment type="caution">
    <text evidence="1">The sequence shown here is derived from an EMBL/GenBank/DDBJ whole genome shotgun (WGS) entry which is preliminary data.</text>
</comment>
<proteinExistence type="predicted"/>
<organism evidence="1 2">
    <name type="scientific">Eiseniibacteriota bacterium</name>
    <dbReference type="NCBI Taxonomy" id="2212470"/>
    <lineage>
        <taxon>Bacteria</taxon>
        <taxon>Candidatus Eiseniibacteriota</taxon>
    </lineage>
</organism>
<sequence>MTIMGAKRCFGWLNLIQIIAVAGAVLAVRPGEVSAGGPDEFHALLDPTLYDFVLLGDDFYVSFAVDSTAMQFNGYEVRVEFDPTYLDFTGVVEGSLMTEACPTRFRNLAQTDSSVVYTHVVLCAGVSLDGPGVLSEFHFKALTVGETDVRITSDPNETFVDAGIWVNPDHPTYPRQVSFTDSHVIILDPTSDVEPSDPPVMPTDGLRLSVWPQPMTDRASLRIDPTGTGWIITEIVNVEGRQIWDDRSWGEPGSPLRLEWSGRTRTGERVGAGTYFVRATQGNRSAVQRIVTVR</sequence>
<evidence type="ECO:0000313" key="1">
    <source>
        <dbReference type="EMBL" id="MCA9727993.1"/>
    </source>
</evidence>
<accession>A0A956RPC4</accession>
<dbReference type="Gene3D" id="2.60.40.680">
    <property type="match status" value="1"/>
</dbReference>
<gene>
    <name evidence="1" type="ORF">KC729_09945</name>
</gene>
<evidence type="ECO:0000313" key="2">
    <source>
        <dbReference type="Proteomes" id="UP000697710"/>
    </source>
</evidence>
<reference evidence="1" key="2">
    <citation type="journal article" date="2021" name="Microbiome">
        <title>Successional dynamics and alternative stable states in a saline activated sludge microbial community over 9 years.</title>
        <authorList>
            <person name="Wang Y."/>
            <person name="Ye J."/>
            <person name="Ju F."/>
            <person name="Liu L."/>
            <person name="Boyd J.A."/>
            <person name="Deng Y."/>
            <person name="Parks D.H."/>
            <person name="Jiang X."/>
            <person name="Yin X."/>
            <person name="Woodcroft B.J."/>
            <person name="Tyson G.W."/>
            <person name="Hugenholtz P."/>
            <person name="Polz M.F."/>
            <person name="Zhang T."/>
        </authorList>
    </citation>
    <scope>NUCLEOTIDE SEQUENCE</scope>
    <source>
        <strain evidence="1">HKST-UBA01</strain>
    </source>
</reference>
<dbReference type="CDD" id="cd08547">
    <property type="entry name" value="Type_II_cohesin"/>
    <property type="match status" value="1"/>
</dbReference>
<name>A0A956RPC4_UNCEI</name>
<protein>
    <recommendedName>
        <fullName evidence="3">Cohesin domain-containing protein</fullName>
    </recommendedName>
</protein>
<dbReference type="InterPro" id="IPR008965">
    <property type="entry name" value="CBM2/CBM3_carb-bd_dom_sf"/>
</dbReference>
<dbReference type="GO" id="GO:0030246">
    <property type="term" value="F:carbohydrate binding"/>
    <property type="evidence" value="ECO:0007669"/>
    <property type="project" value="InterPro"/>
</dbReference>
<reference evidence="1" key="1">
    <citation type="submission" date="2020-04" db="EMBL/GenBank/DDBJ databases">
        <authorList>
            <person name="Zhang T."/>
        </authorList>
    </citation>
    <scope>NUCLEOTIDE SEQUENCE</scope>
    <source>
        <strain evidence="1">HKST-UBA01</strain>
    </source>
</reference>
<evidence type="ECO:0008006" key="3">
    <source>
        <dbReference type="Google" id="ProtNLM"/>
    </source>
</evidence>
<dbReference type="EMBL" id="JAGQHR010000276">
    <property type="protein sequence ID" value="MCA9727993.1"/>
    <property type="molecule type" value="Genomic_DNA"/>
</dbReference>
<dbReference type="SUPFAM" id="SSF49384">
    <property type="entry name" value="Carbohydrate-binding domain"/>
    <property type="match status" value="1"/>
</dbReference>
<dbReference type="Proteomes" id="UP000697710">
    <property type="component" value="Unassembled WGS sequence"/>
</dbReference>
<dbReference type="AlphaFoldDB" id="A0A956RPC4"/>